<evidence type="ECO:0000313" key="2">
    <source>
        <dbReference type="Proteomes" id="UP001605036"/>
    </source>
</evidence>
<accession>A0ABD1Z5N0</accession>
<gene>
    <name evidence="1" type="ORF">R1flu_010563</name>
</gene>
<keyword evidence="2" id="KW-1185">Reference proteome</keyword>
<dbReference type="Proteomes" id="UP001605036">
    <property type="component" value="Unassembled WGS sequence"/>
</dbReference>
<organism evidence="1 2">
    <name type="scientific">Riccia fluitans</name>
    <dbReference type="NCBI Taxonomy" id="41844"/>
    <lineage>
        <taxon>Eukaryota</taxon>
        <taxon>Viridiplantae</taxon>
        <taxon>Streptophyta</taxon>
        <taxon>Embryophyta</taxon>
        <taxon>Marchantiophyta</taxon>
        <taxon>Marchantiopsida</taxon>
        <taxon>Marchantiidae</taxon>
        <taxon>Marchantiales</taxon>
        <taxon>Ricciaceae</taxon>
        <taxon>Riccia</taxon>
    </lineage>
</organism>
<dbReference type="EMBL" id="JBHFFA010000002">
    <property type="protein sequence ID" value="KAL2642976.1"/>
    <property type="molecule type" value="Genomic_DNA"/>
</dbReference>
<proteinExistence type="predicted"/>
<protein>
    <submittedName>
        <fullName evidence="1">Uncharacterized protein</fullName>
    </submittedName>
</protein>
<name>A0ABD1Z5N0_9MARC</name>
<reference evidence="1 2" key="1">
    <citation type="submission" date="2024-09" db="EMBL/GenBank/DDBJ databases">
        <title>Chromosome-scale assembly of Riccia fluitans.</title>
        <authorList>
            <person name="Paukszto L."/>
            <person name="Sawicki J."/>
            <person name="Karawczyk K."/>
            <person name="Piernik-Szablinska J."/>
            <person name="Szczecinska M."/>
            <person name="Mazdziarz M."/>
        </authorList>
    </citation>
    <scope>NUCLEOTIDE SEQUENCE [LARGE SCALE GENOMIC DNA]</scope>
    <source>
        <strain evidence="1">Rf_01</strain>
        <tissue evidence="1">Aerial parts of the thallus</tissue>
    </source>
</reference>
<dbReference type="AlphaFoldDB" id="A0ABD1Z5N0"/>
<evidence type="ECO:0000313" key="1">
    <source>
        <dbReference type="EMBL" id="KAL2642976.1"/>
    </source>
</evidence>
<sequence>MQGCPLAPLLYAISTVPFILQGREKVNDGRIKSLKVWAFVAQRLVKRIHSLQAGQLTLEAKVIALRFLLQSMLSFAVPLLSLTSKQLTSLVLLLRVYLWGAVEDGRVKTPLIAWEIMAAPIQLGGLGFWNLPMHQASLIFKIIFDDIQAEQSTWDGLFWAIVGESKALGKHGTLLLGSGKVSRAPFCNFIVRKVRSCARVFSLGPEVKVFPTLISLESGLYLTKKALILNEEAFGRALVILEGKLSDTFVTVEASDSSGVLGFPSDWSFSADRFWEDVRHIFFLCPGRILLWRGLVSRFAFLWPFRRSLDQSLSYPVNLQCFFCLPGAKKAASLVLSKFCRALWRRRCSLMFDDQEYRVNVDEVIAMCLEAFLKEIMWERRGEEFWWKRVV</sequence>
<comment type="caution">
    <text evidence="1">The sequence shown here is derived from an EMBL/GenBank/DDBJ whole genome shotgun (WGS) entry which is preliminary data.</text>
</comment>